<dbReference type="Pfam" id="PF01402">
    <property type="entry name" value="RHH_1"/>
    <property type="match status" value="1"/>
</dbReference>
<dbReference type="Pfam" id="PF08753">
    <property type="entry name" value="NikR_C"/>
    <property type="match status" value="1"/>
</dbReference>
<evidence type="ECO:0000256" key="7">
    <source>
        <dbReference type="ARBA" id="ARBA00023125"/>
    </source>
</evidence>
<dbReference type="InterPro" id="IPR013321">
    <property type="entry name" value="Arc_rbn_hlx_hlx"/>
</dbReference>
<keyword evidence="8 9" id="KW-0804">Transcription</keyword>
<dbReference type="InterPro" id="IPR027271">
    <property type="entry name" value="Acetolactate_synth/TF_NikR_C"/>
</dbReference>
<dbReference type="NCBIfam" id="NF003381">
    <property type="entry name" value="PRK04460.1"/>
    <property type="match status" value="1"/>
</dbReference>
<keyword evidence="4" id="KW-0533">Nickel</keyword>
<evidence type="ECO:0000259" key="11">
    <source>
        <dbReference type="Pfam" id="PF08753"/>
    </source>
</evidence>
<dbReference type="InterPro" id="IPR010985">
    <property type="entry name" value="Ribbon_hlx_hlx"/>
</dbReference>
<dbReference type="InterPro" id="IPR045865">
    <property type="entry name" value="ACT-like_dom_sf"/>
</dbReference>
<evidence type="ECO:0000313" key="12">
    <source>
        <dbReference type="EMBL" id="MDR7667205.1"/>
    </source>
</evidence>
<dbReference type="PANTHER" id="PTHR34719:SF2">
    <property type="entry name" value="NICKEL-RESPONSIVE REGULATOR"/>
    <property type="match status" value="1"/>
</dbReference>
<dbReference type="Gene3D" id="1.10.1220.10">
    <property type="entry name" value="Met repressor-like"/>
    <property type="match status" value="1"/>
</dbReference>
<dbReference type="InterPro" id="IPR014864">
    <property type="entry name" value="TF_NikR_Ni-bd_C"/>
</dbReference>
<organism evidence="12 13">
    <name type="scientific">Methanosarcina baikalica</name>
    <dbReference type="NCBI Taxonomy" id="3073890"/>
    <lineage>
        <taxon>Archaea</taxon>
        <taxon>Methanobacteriati</taxon>
        <taxon>Methanobacteriota</taxon>
        <taxon>Stenosarchaea group</taxon>
        <taxon>Methanomicrobia</taxon>
        <taxon>Methanosarcinales</taxon>
        <taxon>Methanosarcinaceae</taxon>
        <taxon>Methanosarcina</taxon>
    </lineage>
</organism>
<dbReference type="Gene3D" id="3.30.70.1150">
    <property type="entry name" value="ACT-like. Chain A, domain 2"/>
    <property type="match status" value="1"/>
</dbReference>
<comment type="function">
    <text evidence="2 9">Transcriptional regulator.</text>
</comment>
<accession>A0ABU2D5E8</accession>
<dbReference type="NCBIfam" id="NF002815">
    <property type="entry name" value="PRK02967.1"/>
    <property type="match status" value="1"/>
</dbReference>
<comment type="caution">
    <text evidence="9">Lacks conserved residue(s) required for the propagation of feature annotation.</text>
</comment>
<evidence type="ECO:0000259" key="10">
    <source>
        <dbReference type="Pfam" id="PF01402"/>
    </source>
</evidence>
<comment type="similarity">
    <text evidence="3 9">Belongs to the transcriptional regulatory CopG/NikR family.</text>
</comment>
<name>A0ABU2D5E8_9EURY</name>
<dbReference type="InterPro" id="IPR022988">
    <property type="entry name" value="Ni_resp_reg_NikR"/>
</dbReference>
<dbReference type="SUPFAM" id="SSF47598">
    <property type="entry name" value="Ribbon-helix-helix"/>
    <property type="match status" value="1"/>
</dbReference>
<keyword evidence="6 9" id="KW-0805">Transcription regulation</keyword>
<dbReference type="SUPFAM" id="SSF55021">
    <property type="entry name" value="ACT-like"/>
    <property type="match status" value="1"/>
</dbReference>
<protein>
    <recommendedName>
        <fullName evidence="9">Putative nickel-responsive regulator</fullName>
    </recommendedName>
</protein>
<evidence type="ECO:0000256" key="8">
    <source>
        <dbReference type="ARBA" id="ARBA00023163"/>
    </source>
</evidence>
<keyword evidence="5" id="KW-0479">Metal-binding</keyword>
<feature type="domain" description="Transcription factor NikR nickel binding C-terminal" evidence="11">
    <location>
        <begin position="59"/>
        <end position="133"/>
    </location>
</feature>
<dbReference type="InterPro" id="IPR002145">
    <property type="entry name" value="CopG"/>
</dbReference>
<comment type="caution">
    <text evidence="12">The sequence shown here is derived from an EMBL/GenBank/DDBJ whole genome shotgun (WGS) entry which is preliminary data.</text>
</comment>
<dbReference type="InterPro" id="IPR050192">
    <property type="entry name" value="CopG/NikR_regulator"/>
</dbReference>
<evidence type="ECO:0000256" key="5">
    <source>
        <dbReference type="ARBA" id="ARBA00022723"/>
    </source>
</evidence>
<evidence type="ECO:0000256" key="1">
    <source>
        <dbReference type="ARBA" id="ARBA00001967"/>
    </source>
</evidence>
<dbReference type="PANTHER" id="PTHR34719">
    <property type="entry name" value="NICKEL-RESPONSIVE REGULATOR"/>
    <property type="match status" value="1"/>
</dbReference>
<dbReference type="EMBL" id="JAVKPK010000104">
    <property type="protein sequence ID" value="MDR7667205.1"/>
    <property type="molecule type" value="Genomic_DNA"/>
</dbReference>
<evidence type="ECO:0000256" key="4">
    <source>
        <dbReference type="ARBA" id="ARBA00022596"/>
    </source>
</evidence>
<comment type="cofactor">
    <cofactor evidence="1">
        <name>Ni(2+)</name>
        <dbReference type="ChEBI" id="CHEBI:49786"/>
    </cofactor>
</comment>
<dbReference type="CDD" id="cd22231">
    <property type="entry name" value="RHH_NikR_HicB-like"/>
    <property type="match status" value="1"/>
</dbReference>
<dbReference type="NCBIfam" id="NF002169">
    <property type="entry name" value="PRK01002.1"/>
    <property type="match status" value="1"/>
</dbReference>
<dbReference type="Proteomes" id="UP001246244">
    <property type="component" value="Unassembled WGS sequence"/>
</dbReference>
<keyword evidence="7 9" id="KW-0238">DNA-binding</keyword>
<dbReference type="RefSeq" id="WP_310577233.1">
    <property type="nucleotide sequence ID" value="NZ_JAVKPK010000104.1"/>
</dbReference>
<evidence type="ECO:0000256" key="3">
    <source>
        <dbReference type="ARBA" id="ARBA00008478"/>
    </source>
</evidence>
<gene>
    <name evidence="12" type="primary">nikR</name>
    <name evidence="12" type="ORF">RG963_15770</name>
</gene>
<reference evidence="13" key="1">
    <citation type="submission" date="2023-07" db="EMBL/GenBank/DDBJ databases">
        <title>Whole-genome sequencing of a new Methanosarcina sp. Z-7115.</title>
        <authorList>
            <person name="Zhilina T.N."/>
            <person name="Merkel A.Y."/>
        </authorList>
    </citation>
    <scope>NUCLEOTIDE SEQUENCE [LARGE SCALE GENOMIC DNA]</scope>
    <source>
        <strain evidence="13">Z-7115</strain>
    </source>
</reference>
<keyword evidence="13" id="KW-1185">Reference proteome</keyword>
<feature type="domain" description="Ribbon-helix-helix protein CopG" evidence="10">
    <location>
        <begin position="6"/>
        <end position="43"/>
    </location>
</feature>
<dbReference type="HAMAP" id="MF_00476">
    <property type="entry name" value="NikR"/>
    <property type="match status" value="1"/>
</dbReference>
<evidence type="ECO:0000256" key="6">
    <source>
        <dbReference type="ARBA" id="ARBA00023015"/>
    </source>
</evidence>
<evidence type="ECO:0000256" key="9">
    <source>
        <dbReference type="HAMAP-Rule" id="MF_00476"/>
    </source>
</evidence>
<evidence type="ECO:0000256" key="2">
    <source>
        <dbReference type="ARBA" id="ARBA00002339"/>
    </source>
</evidence>
<sequence length="147" mass="16853">MEKRLMRIGISLPGELLDKFDKTLLKRGYSSRSEGIRDAIRTYNQHYEWMQQIRGTRTATISIVYDCSKTGVSSTLAKIQHENMDLINSSVRFHIDANSCFEVIILEGEGKKIVELVEKILSLKGVKYSRLTTLPKEKIEKVDLKAF</sequence>
<proteinExistence type="inferred from homology"/>
<evidence type="ECO:0000313" key="13">
    <source>
        <dbReference type="Proteomes" id="UP001246244"/>
    </source>
</evidence>